<evidence type="ECO:0000313" key="4">
    <source>
        <dbReference type="Proteomes" id="UP000001717"/>
    </source>
</evidence>
<evidence type="ECO:0000313" key="2">
    <source>
        <dbReference type="EMBL" id="AAP34171.1"/>
    </source>
</evidence>
<name>Q6WY10_BPT7</name>
<dbReference type="Proteomes" id="UP000001717">
    <property type="component" value="Segment"/>
</dbReference>
<dbReference type="InterPro" id="IPR035178">
    <property type="entry name" value="DUF5466"/>
</dbReference>
<organismHost>
    <name type="scientific">Escherichia coli</name>
    <dbReference type="NCBI Taxonomy" id="562"/>
</organismHost>
<evidence type="ECO:0000313" key="1">
    <source>
        <dbReference type="EMBL" id="AAP34119.1"/>
    </source>
</evidence>
<organism evidence="4">
    <name type="scientific">Escherichia phage T7</name>
    <name type="common">Bacteriophage T7</name>
    <dbReference type="NCBI Taxonomy" id="10760"/>
    <lineage>
        <taxon>Viruses</taxon>
        <taxon>Duplodnaviria</taxon>
        <taxon>Heunggongvirae</taxon>
        <taxon>Uroviricota</taxon>
        <taxon>Caudoviricetes</taxon>
        <taxon>Autographivirales</taxon>
        <taxon>Autotranscriptaviridae</taxon>
        <taxon>Studiervirinae</taxon>
        <taxon>Teseptimavirus</taxon>
        <taxon>Teseptimavirus T7</taxon>
    </lineage>
</organism>
<dbReference type="EMBL" id="AY264778">
    <property type="protein sequence ID" value="AAP34171.1"/>
    <property type="molecule type" value="Genomic_DNA"/>
</dbReference>
<dbReference type="Proteomes" id="UP000001716">
    <property type="component" value="Genome"/>
</dbReference>
<dbReference type="EMBL" id="AY264777">
    <property type="protein sequence ID" value="AAP34119.1"/>
    <property type="molecule type" value="Genomic_DNA"/>
</dbReference>
<dbReference type="Pfam" id="PF17554">
    <property type="entry name" value="DUF5466"/>
    <property type="match status" value="1"/>
</dbReference>
<protein>
    <submittedName>
        <fullName evidence="2">Gene 19.3</fullName>
    </submittedName>
</protein>
<accession>Q6WY10</accession>
<reference evidence="3 4" key="1">
    <citation type="journal article" date="2003" name="J. Mol. Evol.">
        <title>Experimental evolution yields hundreds of mutations in a functional viral genome.</title>
        <authorList>
            <person name="Bull J.J."/>
            <person name="Badgett M.R."/>
            <person name="Rokyta D."/>
            <person name="Molineux I.J."/>
        </authorList>
    </citation>
    <scope>NUCLEOTIDE SEQUENCE</scope>
    <source>
        <strain evidence="1">P</strain>
        <strain evidence="2">P82</strain>
    </source>
</reference>
<evidence type="ECO:0000313" key="3">
    <source>
        <dbReference type="Proteomes" id="UP000001716"/>
    </source>
</evidence>
<proteinExistence type="predicted"/>
<sequence length="57" mass="6621">MATPIRPLSYSLRRQSNGESRRLSTRVTSVTVCSVRYSVLFFLNTTTVRWKRFVPVV</sequence>